<accession>A0A4V2VPF5</accession>
<comment type="similarity">
    <text evidence="8">Belongs to the methylthiotransferase family. RimO subfamily.</text>
</comment>
<comment type="cofactor">
    <cofactor evidence="8">
        <name>[4Fe-4S] cluster</name>
        <dbReference type="ChEBI" id="CHEBI:49883"/>
    </cofactor>
    <text evidence="8">Binds 2 [4Fe-4S] clusters. One cluster is coordinated with 3 cysteines and an exchangeable S-adenosyl-L-methionine.</text>
</comment>
<keyword evidence="1 8" id="KW-0004">4Fe-4S</keyword>
<dbReference type="NCBIfam" id="TIGR01125">
    <property type="entry name" value="30S ribosomal protein S12 methylthiotransferase RimO"/>
    <property type="match status" value="1"/>
</dbReference>
<feature type="domain" description="MTTase N-terminal" evidence="10">
    <location>
        <begin position="9"/>
        <end position="127"/>
    </location>
</feature>
<dbReference type="PANTHER" id="PTHR43837">
    <property type="entry name" value="RIBOSOMAL PROTEIN S12 METHYLTHIOTRANSFERASE RIMO"/>
    <property type="match status" value="1"/>
</dbReference>
<evidence type="ECO:0000256" key="5">
    <source>
        <dbReference type="ARBA" id="ARBA00022723"/>
    </source>
</evidence>
<sequence>MNETTTSVPKIGFVSLGCPKALTDSELILTQLRAEGYETSKTFAGADLVIVNTCGFIDDAVKESLDTIGEALAENGKVIVTGCLGAKAGHASSDAGSLVREIHPSVLAVTGPHATQEVMDAVHTHVPKPHDPFVDLVPSYGIKLTPKHYAYLKISEGCNHRCSFCIIPSMRGDLVSRPIGDVLNEARALFESGVKELLVISQDTSAYGVDVKYRTGFWDGKPVKTRMLDLVAQLGEIAKPYGAWVRLHYVYPYPHVDEVLPLMGQGLVLPYLDVPFQHSHPDVLKRMKRPANGEKNMERILRWREACPDLVIRSTFIAGFPGETEAEFQHLLDFMQEARIDRAGCFAYSPVEGASANDIPGALPDEVREERRARFMAVAEQVSAAKLQARVGQTLQVLVDAAPALGRKGGVGRSYADAPEIDGSVKILPPEKASKTMKVGDFVRARVVAADGHDLVASLV</sequence>
<dbReference type="InterPro" id="IPR007197">
    <property type="entry name" value="rSAM"/>
</dbReference>
<gene>
    <name evidence="8" type="primary">rimO</name>
    <name evidence="12" type="ORF">EV671_10327</name>
</gene>
<protein>
    <recommendedName>
        <fullName evidence="8">Ribosomal protein uS12 methylthiotransferase RimO</fullName>
        <shortName evidence="8">uS12 MTTase</shortName>
        <shortName evidence="8">uS12 methylthiotransferase</shortName>
        <ecNumber evidence="8">2.8.4.4</ecNumber>
    </recommendedName>
    <alternativeName>
        <fullName evidence="8">Ribosomal protein uS12 (aspartate-C(3))-methylthiotransferase</fullName>
    </alternativeName>
    <alternativeName>
        <fullName evidence="8">Ribosome maturation factor RimO</fullName>
    </alternativeName>
</protein>
<dbReference type="Pfam" id="PF00919">
    <property type="entry name" value="UPF0004"/>
    <property type="match status" value="1"/>
</dbReference>
<keyword evidence="12" id="KW-0687">Ribonucleoprotein</keyword>
<dbReference type="InterPro" id="IPR012340">
    <property type="entry name" value="NA-bd_OB-fold"/>
</dbReference>
<evidence type="ECO:0000256" key="7">
    <source>
        <dbReference type="ARBA" id="ARBA00023014"/>
    </source>
</evidence>
<dbReference type="PROSITE" id="PS51918">
    <property type="entry name" value="RADICAL_SAM"/>
    <property type="match status" value="1"/>
</dbReference>
<dbReference type="InterPro" id="IPR013848">
    <property type="entry name" value="Methylthiotransferase_N"/>
</dbReference>
<dbReference type="PROSITE" id="PS50926">
    <property type="entry name" value="TRAM"/>
    <property type="match status" value="1"/>
</dbReference>
<dbReference type="SFLD" id="SFLDG01061">
    <property type="entry name" value="methylthiotransferase"/>
    <property type="match status" value="1"/>
</dbReference>
<comment type="subcellular location">
    <subcellularLocation>
        <location evidence="8">Cytoplasm</location>
    </subcellularLocation>
</comment>
<feature type="domain" description="Radical SAM core" evidence="11">
    <location>
        <begin position="144"/>
        <end position="385"/>
    </location>
</feature>
<dbReference type="InterPro" id="IPR002792">
    <property type="entry name" value="TRAM_dom"/>
</dbReference>
<dbReference type="SFLD" id="SFLDF00274">
    <property type="entry name" value="ribosomal_protein_S12_methylth"/>
    <property type="match status" value="1"/>
</dbReference>
<dbReference type="InterPro" id="IPR020612">
    <property type="entry name" value="Methylthiotransferase_CS"/>
</dbReference>
<keyword evidence="12" id="KW-0689">Ribosomal protein</keyword>
<dbReference type="InterPro" id="IPR023404">
    <property type="entry name" value="rSAM_horseshoe"/>
</dbReference>
<dbReference type="Gene3D" id="3.80.30.20">
    <property type="entry name" value="tm_1862 like domain"/>
    <property type="match status" value="1"/>
</dbReference>
<evidence type="ECO:0000256" key="8">
    <source>
        <dbReference type="HAMAP-Rule" id="MF_01865"/>
    </source>
</evidence>
<keyword evidence="7 8" id="KW-0411">Iron-sulfur</keyword>
<dbReference type="Gene3D" id="2.40.50.140">
    <property type="entry name" value="Nucleic acid-binding proteins"/>
    <property type="match status" value="1"/>
</dbReference>
<reference evidence="12 13" key="1">
    <citation type="submission" date="2019-03" db="EMBL/GenBank/DDBJ databases">
        <title>Genomic Encyclopedia of Type Strains, Phase IV (KMG-IV): sequencing the most valuable type-strain genomes for metagenomic binning, comparative biology and taxonomic classification.</title>
        <authorList>
            <person name="Goeker M."/>
        </authorList>
    </citation>
    <scope>NUCLEOTIDE SEQUENCE [LARGE SCALE GENOMIC DNA]</scope>
    <source>
        <strain evidence="12 13">DSM 654</strain>
    </source>
</reference>
<comment type="catalytic activity">
    <reaction evidence="8">
        <text>L-aspartate(89)-[ribosomal protein uS12]-hydrogen + (sulfur carrier)-SH + AH2 + 2 S-adenosyl-L-methionine = 3-methylsulfanyl-L-aspartate(89)-[ribosomal protein uS12]-hydrogen + (sulfur carrier)-H + 5'-deoxyadenosine + L-methionine + A + S-adenosyl-L-homocysteine + 2 H(+)</text>
        <dbReference type="Rhea" id="RHEA:37087"/>
        <dbReference type="Rhea" id="RHEA-COMP:10460"/>
        <dbReference type="Rhea" id="RHEA-COMP:10461"/>
        <dbReference type="Rhea" id="RHEA-COMP:14737"/>
        <dbReference type="Rhea" id="RHEA-COMP:14739"/>
        <dbReference type="ChEBI" id="CHEBI:13193"/>
        <dbReference type="ChEBI" id="CHEBI:15378"/>
        <dbReference type="ChEBI" id="CHEBI:17319"/>
        <dbReference type="ChEBI" id="CHEBI:17499"/>
        <dbReference type="ChEBI" id="CHEBI:29917"/>
        <dbReference type="ChEBI" id="CHEBI:29961"/>
        <dbReference type="ChEBI" id="CHEBI:57844"/>
        <dbReference type="ChEBI" id="CHEBI:57856"/>
        <dbReference type="ChEBI" id="CHEBI:59789"/>
        <dbReference type="ChEBI" id="CHEBI:64428"/>
        <dbReference type="ChEBI" id="CHEBI:73599"/>
        <dbReference type="EC" id="2.8.4.4"/>
    </reaction>
</comment>
<dbReference type="AlphaFoldDB" id="A0A4V2VPF5"/>
<dbReference type="SMART" id="SM00729">
    <property type="entry name" value="Elp3"/>
    <property type="match status" value="1"/>
</dbReference>
<keyword evidence="4 8" id="KW-0949">S-adenosyl-L-methionine</keyword>
<dbReference type="RefSeq" id="WP_132575265.1">
    <property type="nucleotide sequence ID" value="NZ_CBCSGL010000035.1"/>
</dbReference>
<dbReference type="OrthoDB" id="9805215at2"/>
<dbReference type="CDD" id="cd01335">
    <property type="entry name" value="Radical_SAM"/>
    <property type="match status" value="1"/>
</dbReference>
<dbReference type="FunFam" id="3.40.50.12160:FF:000002">
    <property type="entry name" value="Ribosomal protein S12 methylthiotransferase RimO"/>
    <property type="match status" value="1"/>
</dbReference>
<dbReference type="PANTHER" id="PTHR43837:SF1">
    <property type="entry name" value="RIBOSOMAL PROTEIN US12 METHYLTHIOTRANSFERASE RIMO"/>
    <property type="match status" value="1"/>
</dbReference>
<evidence type="ECO:0000313" key="13">
    <source>
        <dbReference type="Proteomes" id="UP000295110"/>
    </source>
</evidence>
<feature type="binding site" evidence="8">
    <location>
        <position position="158"/>
    </location>
    <ligand>
        <name>[4Fe-4S] cluster</name>
        <dbReference type="ChEBI" id="CHEBI:49883"/>
        <label>2</label>
        <note>4Fe-4S-S-AdoMet</note>
    </ligand>
</feature>
<dbReference type="InterPro" id="IPR038135">
    <property type="entry name" value="Methylthiotransferase_N_sf"/>
</dbReference>
<proteinExistence type="inferred from homology"/>
<evidence type="ECO:0000313" key="12">
    <source>
        <dbReference type="EMBL" id="TCU89828.1"/>
    </source>
</evidence>
<dbReference type="Pfam" id="PF18693">
    <property type="entry name" value="TRAM_2"/>
    <property type="match status" value="1"/>
</dbReference>
<organism evidence="12 13">
    <name type="scientific">Roseateles saccharophilus</name>
    <name type="common">Pseudomonas saccharophila</name>
    <dbReference type="NCBI Taxonomy" id="304"/>
    <lineage>
        <taxon>Bacteria</taxon>
        <taxon>Pseudomonadati</taxon>
        <taxon>Pseudomonadota</taxon>
        <taxon>Betaproteobacteria</taxon>
        <taxon>Burkholderiales</taxon>
        <taxon>Sphaerotilaceae</taxon>
        <taxon>Roseateles</taxon>
    </lineage>
</organism>
<keyword evidence="3 8" id="KW-0808">Transferase</keyword>
<keyword evidence="13" id="KW-1185">Reference proteome</keyword>
<dbReference type="InterPro" id="IPR005839">
    <property type="entry name" value="Methylthiotransferase"/>
</dbReference>
<feature type="binding site" evidence="8">
    <location>
        <position position="83"/>
    </location>
    <ligand>
        <name>[4Fe-4S] cluster</name>
        <dbReference type="ChEBI" id="CHEBI:49883"/>
        <label>1</label>
    </ligand>
</feature>
<evidence type="ECO:0000256" key="3">
    <source>
        <dbReference type="ARBA" id="ARBA00022679"/>
    </source>
</evidence>
<feature type="binding site" evidence="8">
    <location>
        <position position="162"/>
    </location>
    <ligand>
        <name>[4Fe-4S] cluster</name>
        <dbReference type="ChEBI" id="CHEBI:49883"/>
        <label>2</label>
        <note>4Fe-4S-S-AdoMet</note>
    </ligand>
</feature>
<feature type="binding site" evidence="8">
    <location>
        <position position="18"/>
    </location>
    <ligand>
        <name>[4Fe-4S] cluster</name>
        <dbReference type="ChEBI" id="CHEBI:49883"/>
        <label>1</label>
    </ligand>
</feature>
<dbReference type="FunFam" id="3.80.30.20:FF:000001">
    <property type="entry name" value="tRNA-2-methylthio-N(6)-dimethylallyladenosine synthase 2"/>
    <property type="match status" value="1"/>
</dbReference>
<dbReference type="GO" id="GO:0006400">
    <property type="term" value="P:tRNA modification"/>
    <property type="evidence" value="ECO:0007669"/>
    <property type="project" value="InterPro"/>
</dbReference>
<evidence type="ECO:0000256" key="1">
    <source>
        <dbReference type="ARBA" id="ARBA00022485"/>
    </source>
</evidence>
<dbReference type="GO" id="GO:0051539">
    <property type="term" value="F:4 iron, 4 sulfur cluster binding"/>
    <property type="evidence" value="ECO:0007669"/>
    <property type="project" value="UniProtKB-UniRule"/>
</dbReference>
<dbReference type="EC" id="2.8.4.4" evidence="8"/>
<dbReference type="GO" id="GO:0046872">
    <property type="term" value="F:metal ion binding"/>
    <property type="evidence" value="ECO:0007669"/>
    <property type="project" value="UniProtKB-KW"/>
</dbReference>
<evidence type="ECO:0000259" key="9">
    <source>
        <dbReference type="PROSITE" id="PS50926"/>
    </source>
</evidence>
<dbReference type="Pfam" id="PF04055">
    <property type="entry name" value="Radical_SAM"/>
    <property type="match status" value="1"/>
</dbReference>
<feature type="domain" description="TRAM" evidence="9">
    <location>
        <begin position="388"/>
        <end position="460"/>
    </location>
</feature>
<evidence type="ECO:0000259" key="10">
    <source>
        <dbReference type="PROSITE" id="PS51449"/>
    </source>
</evidence>
<dbReference type="InterPro" id="IPR006638">
    <property type="entry name" value="Elp3/MiaA/NifB-like_rSAM"/>
</dbReference>
<keyword evidence="6 8" id="KW-0408">Iron</keyword>
<comment type="caution">
    <text evidence="12">The sequence shown here is derived from an EMBL/GenBank/DDBJ whole genome shotgun (WGS) entry which is preliminary data.</text>
</comment>
<dbReference type="GO" id="GO:0005829">
    <property type="term" value="C:cytosol"/>
    <property type="evidence" value="ECO:0007669"/>
    <property type="project" value="TreeGrafter"/>
</dbReference>
<dbReference type="PROSITE" id="PS51449">
    <property type="entry name" value="MTTASE_N"/>
    <property type="match status" value="1"/>
</dbReference>
<dbReference type="Proteomes" id="UP000295110">
    <property type="component" value="Unassembled WGS sequence"/>
</dbReference>
<evidence type="ECO:0000259" key="11">
    <source>
        <dbReference type="PROSITE" id="PS51918"/>
    </source>
</evidence>
<dbReference type="SFLD" id="SFLDS00029">
    <property type="entry name" value="Radical_SAM"/>
    <property type="match status" value="1"/>
</dbReference>
<dbReference type="GO" id="GO:0035599">
    <property type="term" value="F:aspartic acid methylthiotransferase activity"/>
    <property type="evidence" value="ECO:0007669"/>
    <property type="project" value="TreeGrafter"/>
</dbReference>
<dbReference type="NCBIfam" id="TIGR00089">
    <property type="entry name" value="MiaB/RimO family radical SAM methylthiotransferase"/>
    <property type="match status" value="1"/>
</dbReference>
<dbReference type="InterPro" id="IPR005840">
    <property type="entry name" value="Ribosomal_uS12_MeSTrfase_RimO"/>
</dbReference>
<evidence type="ECO:0000256" key="6">
    <source>
        <dbReference type="ARBA" id="ARBA00023004"/>
    </source>
</evidence>
<comment type="function">
    <text evidence="8">Catalyzes the methylthiolation of an aspartic acid residue of ribosomal protein uS12.</text>
</comment>
<dbReference type="GO" id="GO:0103039">
    <property type="term" value="F:protein methylthiotransferase activity"/>
    <property type="evidence" value="ECO:0007669"/>
    <property type="project" value="UniProtKB-EC"/>
</dbReference>
<dbReference type="InterPro" id="IPR058240">
    <property type="entry name" value="rSAM_sf"/>
</dbReference>
<dbReference type="GO" id="GO:0005840">
    <property type="term" value="C:ribosome"/>
    <property type="evidence" value="ECO:0007669"/>
    <property type="project" value="UniProtKB-KW"/>
</dbReference>
<dbReference type="SUPFAM" id="SSF102114">
    <property type="entry name" value="Radical SAM enzymes"/>
    <property type="match status" value="1"/>
</dbReference>
<name>A0A4V2VPF5_ROSSA</name>
<evidence type="ECO:0000256" key="4">
    <source>
        <dbReference type="ARBA" id="ARBA00022691"/>
    </source>
</evidence>
<feature type="binding site" evidence="8">
    <location>
        <position position="165"/>
    </location>
    <ligand>
        <name>[4Fe-4S] cluster</name>
        <dbReference type="ChEBI" id="CHEBI:49883"/>
        <label>2</label>
        <note>4Fe-4S-S-AdoMet</note>
    </ligand>
</feature>
<keyword evidence="2 8" id="KW-0963">Cytoplasm</keyword>
<feature type="binding site" evidence="8">
    <location>
        <position position="54"/>
    </location>
    <ligand>
        <name>[4Fe-4S] cluster</name>
        <dbReference type="ChEBI" id="CHEBI:49883"/>
        <label>1</label>
    </ligand>
</feature>
<evidence type="ECO:0000256" key="2">
    <source>
        <dbReference type="ARBA" id="ARBA00022490"/>
    </source>
</evidence>
<dbReference type="SFLD" id="SFLDG01082">
    <property type="entry name" value="B12-binding_domain_containing"/>
    <property type="match status" value="1"/>
</dbReference>
<dbReference type="HAMAP" id="MF_01865">
    <property type="entry name" value="MTTase_RimO"/>
    <property type="match status" value="1"/>
</dbReference>
<dbReference type="PROSITE" id="PS01278">
    <property type="entry name" value="MTTASE_RADICAL"/>
    <property type="match status" value="1"/>
</dbReference>
<dbReference type="EMBL" id="SMBU01000032">
    <property type="protein sequence ID" value="TCU89828.1"/>
    <property type="molecule type" value="Genomic_DNA"/>
</dbReference>
<dbReference type="Gene3D" id="3.40.50.12160">
    <property type="entry name" value="Methylthiotransferase, N-terminal domain"/>
    <property type="match status" value="1"/>
</dbReference>
<keyword evidence="5 8" id="KW-0479">Metal-binding</keyword>